<accession>A0A1M5A470</accession>
<dbReference type="PANTHER" id="PTHR43861">
    <property type="entry name" value="TRANS-ACONITATE 2-METHYLTRANSFERASE-RELATED"/>
    <property type="match status" value="1"/>
</dbReference>
<gene>
    <name evidence="1" type="ORF">SAMN05444008_106103</name>
</gene>
<dbReference type="AlphaFoldDB" id="A0A1M5A470"/>
<dbReference type="STRING" id="1302690.BUE76_09510"/>
<protein>
    <submittedName>
        <fullName evidence="1">tRNA (Mo5U34)-methyltransferase</fullName>
    </submittedName>
</protein>
<dbReference type="Pfam" id="PF08003">
    <property type="entry name" value="Methyltransf_9"/>
    <property type="match status" value="1"/>
</dbReference>
<dbReference type="Gene3D" id="3.40.50.150">
    <property type="entry name" value="Vaccinia Virus protein VP39"/>
    <property type="match status" value="1"/>
</dbReference>
<dbReference type="NCBIfam" id="TIGR04290">
    <property type="entry name" value="meth_Rta_06860"/>
    <property type="match status" value="1"/>
</dbReference>
<reference evidence="1 2" key="1">
    <citation type="submission" date="2016-11" db="EMBL/GenBank/DDBJ databases">
        <authorList>
            <person name="Jaros S."/>
            <person name="Januszkiewicz K."/>
            <person name="Wedrychowicz H."/>
        </authorList>
    </citation>
    <scope>NUCLEOTIDE SEQUENCE [LARGE SCALE GENOMIC DNA]</scope>
    <source>
        <strain evidence="1 2">DSM 26897</strain>
    </source>
</reference>
<dbReference type="InterPro" id="IPR027555">
    <property type="entry name" value="Mo5U34_MeTrfas-like"/>
</dbReference>
<dbReference type="CDD" id="cd02440">
    <property type="entry name" value="AdoMet_MTases"/>
    <property type="match status" value="1"/>
</dbReference>
<proteinExistence type="predicted"/>
<dbReference type="InterPro" id="IPR029063">
    <property type="entry name" value="SAM-dependent_MTases_sf"/>
</dbReference>
<dbReference type="SUPFAM" id="SSF53335">
    <property type="entry name" value="S-adenosyl-L-methionine-dependent methyltransferases"/>
    <property type="match status" value="1"/>
</dbReference>
<evidence type="ECO:0000313" key="1">
    <source>
        <dbReference type="EMBL" id="SHF24887.1"/>
    </source>
</evidence>
<sequence>MQEATSRTGEGGIEEQVKTLGPWFHNLHLPAGVQTAPHHPFGDFPSFKWKDLQGSIPENLEGWSALDIGCNAGFYTFELAKRGAHVLGIDLDPHYLKQAQWAAQQLGLEHKTEFRQMQVYDLAHLDQRFDLIIFMGVFYHLRYPVLALDIVTQKLNKLLVFQTLTMPGEEVYPAPPDMSMDDRQAMLEEGWPKMAFIEHKLAGDVTNWWAPNHAGIEAMLRTCGLNIISHPGHEMYLAEPASDRKSVVNGWNGSEYLSAIGKNWSEAAKAKVEHKPLER</sequence>
<keyword evidence="1" id="KW-0489">Methyltransferase</keyword>
<dbReference type="GO" id="GO:0032259">
    <property type="term" value="P:methylation"/>
    <property type="evidence" value="ECO:0007669"/>
    <property type="project" value="UniProtKB-KW"/>
</dbReference>
<keyword evidence="2" id="KW-1185">Reference proteome</keyword>
<dbReference type="EMBL" id="FQUO01000006">
    <property type="protein sequence ID" value="SHF24887.1"/>
    <property type="molecule type" value="Genomic_DNA"/>
</dbReference>
<name>A0A1M5A470_9BACT</name>
<keyword evidence="1" id="KW-0808">Transferase</keyword>
<dbReference type="OrthoDB" id="9791837at2"/>
<dbReference type="InterPro" id="IPR027554">
    <property type="entry name" value="Meth_Rta_06860"/>
</dbReference>
<evidence type="ECO:0000313" key="2">
    <source>
        <dbReference type="Proteomes" id="UP000184368"/>
    </source>
</evidence>
<dbReference type="Proteomes" id="UP000184368">
    <property type="component" value="Unassembled WGS sequence"/>
</dbReference>
<dbReference type="RefSeq" id="WP_073042309.1">
    <property type="nucleotide sequence ID" value="NZ_FQUO01000006.1"/>
</dbReference>
<dbReference type="GO" id="GO:0008168">
    <property type="term" value="F:methyltransferase activity"/>
    <property type="evidence" value="ECO:0007669"/>
    <property type="project" value="UniProtKB-KW"/>
</dbReference>
<organism evidence="1 2">
    <name type="scientific">Cnuella takakiae</name>
    <dbReference type="NCBI Taxonomy" id="1302690"/>
    <lineage>
        <taxon>Bacteria</taxon>
        <taxon>Pseudomonadati</taxon>
        <taxon>Bacteroidota</taxon>
        <taxon>Chitinophagia</taxon>
        <taxon>Chitinophagales</taxon>
        <taxon>Chitinophagaceae</taxon>
        <taxon>Cnuella</taxon>
    </lineage>
</organism>